<reference evidence="1 2" key="1">
    <citation type="journal article" date="2014" name="Genome Announc.">
        <title>Draft genome sequences of the altered schaedler flora, a defined bacterial community from gnotobiotic mice.</title>
        <authorList>
            <person name="Wannemuehler M.J."/>
            <person name="Overstreet A.M."/>
            <person name="Ward D.V."/>
            <person name="Phillips G.J."/>
        </authorList>
    </citation>
    <scope>NUCLEOTIDE SEQUENCE [LARGE SCALE GENOMIC DNA]</scope>
    <source>
        <strain evidence="1 2">ASF492</strain>
    </source>
</reference>
<dbReference type="eggNOG" id="ENOG502ZUX5">
    <property type="taxonomic scope" value="Bacteria"/>
</dbReference>
<evidence type="ECO:0008006" key="3">
    <source>
        <dbReference type="Google" id="ProtNLM"/>
    </source>
</evidence>
<dbReference type="HOGENOM" id="CLU_1370376_0_0_9"/>
<evidence type="ECO:0000313" key="2">
    <source>
        <dbReference type="Proteomes" id="UP000012589"/>
    </source>
</evidence>
<keyword evidence="2" id="KW-1185">Reference proteome</keyword>
<comment type="caution">
    <text evidence="1">The sequence shown here is derived from an EMBL/GenBank/DDBJ whole genome shotgun (WGS) entry which is preliminary data.</text>
</comment>
<organism evidence="1 2">
    <name type="scientific">Eubacterium plexicaudatum ASF492</name>
    <dbReference type="NCBI Taxonomy" id="1235802"/>
    <lineage>
        <taxon>Bacteria</taxon>
        <taxon>Bacillati</taxon>
        <taxon>Bacillota</taxon>
        <taxon>Clostridia</taxon>
        <taxon>Eubacteriales</taxon>
        <taxon>Eubacteriaceae</taxon>
        <taxon>Eubacterium</taxon>
    </lineage>
</organism>
<protein>
    <recommendedName>
        <fullName evidence="3">Apea-like HEPN domain-containing protein</fullName>
    </recommendedName>
</protein>
<proteinExistence type="predicted"/>
<dbReference type="EMBL" id="AQFT01000124">
    <property type="protein sequence ID" value="EMZ21940.1"/>
    <property type="molecule type" value="Genomic_DNA"/>
</dbReference>
<sequence>MENATKLCGTVEGYENISFVLGGFQCIFFNVDSNPKAFTTLPQNQGFILGRTAGQKYVYIYSNEDLKVWNELTLNTWGYFVSSSPDITSYKAICFEGGILNKLFFQSSIIVDYTDTGAERIENCFFECQPLMGEYISRKQIDELVKYRNTITHGSFMPLDNKIAETAFVLMELVYCCILKRIGLTDKVIKDLFKRHLIS</sequence>
<evidence type="ECO:0000313" key="1">
    <source>
        <dbReference type="EMBL" id="EMZ21940.1"/>
    </source>
</evidence>
<accession>N2A797</accession>
<name>N2A797_9FIRM</name>
<dbReference type="Proteomes" id="UP000012589">
    <property type="component" value="Unassembled WGS sequence"/>
</dbReference>
<dbReference type="OrthoDB" id="2085817at2"/>
<gene>
    <name evidence="1" type="ORF">C823_04027</name>
</gene>
<dbReference type="AlphaFoldDB" id="N2A797"/>
<dbReference type="PATRIC" id="fig|1235802.3.peg.4263"/>